<dbReference type="SUPFAM" id="SSF55424">
    <property type="entry name" value="FAD/NAD-linked reductases, dimerisation (C-terminal) domain"/>
    <property type="match status" value="1"/>
</dbReference>
<evidence type="ECO:0000256" key="5">
    <source>
        <dbReference type="ARBA" id="ARBA00023002"/>
    </source>
</evidence>
<evidence type="ECO:0000256" key="3">
    <source>
        <dbReference type="ARBA" id="ARBA00022630"/>
    </source>
</evidence>
<dbReference type="InterPro" id="IPR023753">
    <property type="entry name" value="FAD/NAD-binding_dom"/>
</dbReference>
<dbReference type="SUPFAM" id="SSF51905">
    <property type="entry name" value="FAD/NAD(P)-binding domain"/>
    <property type="match status" value="1"/>
</dbReference>
<dbReference type="EMBL" id="CAACVI010000034">
    <property type="protein sequence ID" value="VEN74670.1"/>
    <property type="molecule type" value="Genomic_DNA"/>
</dbReference>
<name>A0A484HHN7_9BACT</name>
<gene>
    <name evidence="9" type="ORF">EPICR_40257</name>
</gene>
<dbReference type="InterPro" id="IPR036188">
    <property type="entry name" value="FAD/NAD-bd_sf"/>
</dbReference>
<evidence type="ECO:0000259" key="7">
    <source>
        <dbReference type="Pfam" id="PF02852"/>
    </source>
</evidence>
<evidence type="ECO:0000256" key="6">
    <source>
        <dbReference type="ARBA" id="ARBA00023284"/>
    </source>
</evidence>
<comment type="cofactor">
    <cofactor evidence="1">
        <name>FAD</name>
        <dbReference type="ChEBI" id="CHEBI:57692"/>
    </cofactor>
</comment>
<feature type="domain" description="FAD/NAD(P)-binding" evidence="8">
    <location>
        <begin position="2"/>
        <end position="306"/>
    </location>
</feature>
<evidence type="ECO:0000259" key="8">
    <source>
        <dbReference type="Pfam" id="PF07992"/>
    </source>
</evidence>
<evidence type="ECO:0000256" key="4">
    <source>
        <dbReference type="ARBA" id="ARBA00022827"/>
    </source>
</evidence>
<organism evidence="9">
    <name type="scientific">uncultured Desulfobacteraceae bacterium</name>
    <dbReference type="NCBI Taxonomy" id="218296"/>
    <lineage>
        <taxon>Bacteria</taxon>
        <taxon>Pseudomonadati</taxon>
        <taxon>Thermodesulfobacteriota</taxon>
        <taxon>Desulfobacteria</taxon>
        <taxon>Desulfobacterales</taxon>
        <taxon>Desulfobacteraceae</taxon>
        <taxon>environmental samples</taxon>
    </lineage>
</organism>
<sequence>MKFLIIGADAAGMSAASRAGRNIPGIEITVLEKTRDVSYSACGMPYNIADPNRDIDDLVVRDARTFREKQGIRLLTGHEATSIDPEARRVFGKDSSGRAFEEPYDKLLIATGASPVMPDMEGADLPGVMGLKSLGDGRKIKAWLRERNVRKVVIMGMGYIALEMCEALRSRAIEVEMAKPGPVFLPRMAKELSEAIRKETESHGAVLRMGVEMKRIEPTGNALKIVCEDSPDMEADMVLAAMGVVPNSAFALSAGLKTDVAGAVAADRAMRTSDPHIYAAGDCADAFHVVTGKKTWIPLALRANRAGWAVADHLAGKDVRLPGVAGAAVFKVFDFEAAQAGVTQREAVKEGFDPASVTIKARSRAHAHPGASEIWIHMVGDRKNGRLLGAQMAGREGCAHRINAVSAALSARMTVEAFSQVDFAYAPPFGPVWDPLLTTAGQLMKKM</sequence>
<comment type="similarity">
    <text evidence="2">Belongs to the class-III pyridine nucleotide-disulfide oxidoreductase family.</text>
</comment>
<reference evidence="9" key="1">
    <citation type="submission" date="2019-01" db="EMBL/GenBank/DDBJ databases">
        <authorList>
            <consortium name="Genoscope - CEA"/>
            <person name="William W."/>
        </authorList>
    </citation>
    <scope>NUCLEOTIDE SEQUENCE</scope>
    <source>
        <strain evidence="9">CR-1</strain>
    </source>
</reference>
<dbReference type="PRINTS" id="PR00368">
    <property type="entry name" value="FADPNR"/>
</dbReference>
<dbReference type="Pfam" id="PF07992">
    <property type="entry name" value="Pyr_redox_2"/>
    <property type="match status" value="1"/>
</dbReference>
<dbReference type="Gene3D" id="3.50.50.60">
    <property type="entry name" value="FAD/NAD(P)-binding domain"/>
    <property type="match status" value="2"/>
</dbReference>
<proteinExistence type="inferred from homology"/>
<evidence type="ECO:0000256" key="1">
    <source>
        <dbReference type="ARBA" id="ARBA00001974"/>
    </source>
</evidence>
<dbReference type="Pfam" id="PF02852">
    <property type="entry name" value="Pyr_redox_dim"/>
    <property type="match status" value="1"/>
</dbReference>
<protein>
    <submittedName>
        <fullName evidence="9">Pyridine nucleotide-disulfide oxidoreductase</fullName>
    </submittedName>
</protein>
<feature type="domain" description="Pyridine nucleotide-disulphide oxidoreductase dimerisation" evidence="7">
    <location>
        <begin position="330"/>
        <end position="430"/>
    </location>
</feature>
<keyword evidence="3" id="KW-0285">Flavoprotein</keyword>
<accession>A0A484HHN7</accession>
<keyword evidence="5" id="KW-0560">Oxidoreductase</keyword>
<dbReference type="InterPro" id="IPR004099">
    <property type="entry name" value="Pyr_nucl-diS_OxRdtase_dimer"/>
</dbReference>
<evidence type="ECO:0000256" key="2">
    <source>
        <dbReference type="ARBA" id="ARBA00009130"/>
    </source>
</evidence>
<dbReference type="InterPro" id="IPR016156">
    <property type="entry name" value="FAD/NAD-linked_Rdtase_dimer_sf"/>
</dbReference>
<dbReference type="PANTHER" id="PTHR43429">
    <property type="entry name" value="PYRIDINE NUCLEOTIDE-DISULFIDE OXIDOREDUCTASE DOMAIN-CONTAINING"/>
    <property type="match status" value="1"/>
</dbReference>
<keyword evidence="6" id="KW-0676">Redox-active center</keyword>
<dbReference type="PRINTS" id="PR00411">
    <property type="entry name" value="PNDRDTASEI"/>
</dbReference>
<dbReference type="GO" id="GO:0016491">
    <property type="term" value="F:oxidoreductase activity"/>
    <property type="evidence" value="ECO:0007669"/>
    <property type="project" value="UniProtKB-KW"/>
</dbReference>
<dbReference type="AlphaFoldDB" id="A0A484HHN7"/>
<dbReference type="PANTHER" id="PTHR43429:SF1">
    <property type="entry name" value="NAD(P)H SULFUR OXIDOREDUCTASE (COA-DEPENDENT)"/>
    <property type="match status" value="1"/>
</dbReference>
<keyword evidence="4" id="KW-0274">FAD</keyword>
<dbReference type="InterPro" id="IPR050260">
    <property type="entry name" value="FAD-bd_OxRdtase"/>
</dbReference>
<evidence type="ECO:0000313" key="9">
    <source>
        <dbReference type="EMBL" id="VEN74670.1"/>
    </source>
</evidence>